<evidence type="ECO:0000313" key="11">
    <source>
        <dbReference type="EMBL" id="ALA57570.1"/>
    </source>
</evidence>
<dbReference type="FunFam" id="3.40.50.720:FF:000049">
    <property type="entry name" value="Alanine dehydrogenase"/>
    <property type="match status" value="1"/>
</dbReference>
<evidence type="ECO:0000313" key="12">
    <source>
        <dbReference type="Proteomes" id="UP000069205"/>
    </source>
</evidence>
<dbReference type="GO" id="GO:0000166">
    <property type="term" value="F:nucleotide binding"/>
    <property type="evidence" value="ECO:0007669"/>
    <property type="project" value="UniProtKB-KW"/>
</dbReference>
<feature type="binding site" evidence="8">
    <location>
        <position position="134"/>
    </location>
    <ligand>
        <name>NAD(+)</name>
        <dbReference type="ChEBI" id="CHEBI:57540"/>
    </ligand>
</feature>
<feature type="binding site" evidence="8">
    <location>
        <position position="203"/>
    </location>
    <ligand>
        <name>NAD(+)</name>
        <dbReference type="ChEBI" id="CHEBI:57540"/>
    </ligand>
</feature>
<dbReference type="PATRIC" id="fig|42253.5.peg.1124"/>
<keyword evidence="4 5" id="KW-0520">NAD</keyword>
<dbReference type="GO" id="GO:0000286">
    <property type="term" value="F:alanine dehydrogenase activity"/>
    <property type="evidence" value="ECO:0007669"/>
    <property type="project" value="UniProtKB-UniRule"/>
</dbReference>
<dbReference type="InterPro" id="IPR008141">
    <property type="entry name" value="Ala_DH"/>
</dbReference>
<dbReference type="KEGG" id="nmv:NITMOv2_1139"/>
<reference evidence="11 12" key="1">
    <citation type="journal article" date="2015" name="Proc. Natl. Acad. Sci. U.S.A.">
        <title>Expanded metabolic versatility of ubiquitous nitrite-oxidizing bacteria from the genus Nitrospira.</title>
        <authorList>
            <person name="Koch H."/>
            <person name="Lucker S."/>
            <person name="Albertsen M."/>
            <person name="Kitzinger K."/>
            <person name="Herbold C."/>
            <person name="Spieck E."/>
            <person name="Nielsen P.H."/>
            <person name="Wagner M."/>
            <person name="Daims H."/>
        </authorList>
    </citation>
    <scope>NUCLEOTIDE SEQUENCE [LARGE SCALE GENOMIC DNA]</scope>
    <source>
        <strain evidence="11 12">NSP M-1</strain>
    </source>
</reference>
<dbReference type="AlphaFoldDB" id="A0A0K2G9F4"/>
<dbReference type="STRING" id="42253.NITMOv2_1139"/>
<dbReference type="SMART" id="SM01003">
    <property type="entry name" value="AlaDh_PNT_N"/>
    <property type="match status" value="1"/>
</dbReference>
<protein>
    <recommendedName>
        <fullName evidence="2 5">Alanine dehydrogenase</fullName>
        <ecNumber evidence="2 5">1.4.1.1</ecNumber>
    </recommendedName>
</protein>
<feature type="binding site" evidence="8">
    <location>
        <begin position="298"/>
        <end position="301"/>
    </location>
    <ligand>
        <name>NAD(+)</name>
        <dbReference type="ChEBI" id="CHEBI:57540"/>
    </ligand>
</feature>
<feature type="binding site" evidence="7">
    <location>
        <position position="15"/>
    </location>
    <ligand>
        <name>substrate</name>
    </ligand>
</feature>
<dbReference type="PIRSF" id="PIRSF000183">
    <property type="entry name" value="Alanine_dh"/>
    <property type="match status" value="1"/>
</dbReference>
<dbReference type="Pfam" id="PF01262">
    <property type="entry name" value="AlaDh_PNT_C"/>
    <property type="match status" value="1"/>
</dbReference>
<comment type="similarity">
    <text evidence="1 5">Belongs to the AlaDH/PNT family.</text>
</comment>
<feature type="domain" description="Alanine dehydrogenase/pyridine nucleotide transhydrogenase N-terminal" evidence="10">
    <location>
        <begin position="4"/>
        <end position="137"/>
    </location>
</feature>
<dbReference type="GO" id="GO:0005886">
    <property type="term" value="C:plasma membrane"/>
    <property type="evidence" value="ECO:0007669"/>
    <property type="project" value="TreeGrafter"/>
</dbReference>
<dbReference type="SUPFAM" id="SSF52283">
    <property type="entry name" value="Formate/glycerate dehydrogenase catalytic domain-like"/>
    <property type="match status" value="1"/>
</dbReference>
<dbReference type="GO" id="GO:0042853">
    <property type="term" value="P:L-alanine catabolic process"/>
    <property type="evidence" value="ECO:0007669"/>
    <property type="project" value="InterPro"/>
</dbReference>
<proteinExistence type="inferred from homology"/>
<feature type="binding site" evidence="8">
    <location>
        <begin position="267"/>
        <end position="270"/>
    </location>
    <ligand>
        <name>NAD(+)</name>
        <dbReference type="ChEBI" id="CHEBI:57540"/>
    </ligand>
</feature>
<feature type="binding site" evidence="8">
    <location>
        <position position="279"/>
    </location>
    <ligand>
        <name>NAD(+)</name>
        <dbReference type="ChEBI" id="CHEBI:57540"/>
    </ligand>
</feature>
<dbReference type="Proteomes" id="UP000069205">
    <property type="component" value="Chromosome"/>
</dbReference>
<sequence>MVIGIPKEIKDQEYRVSLTPDGAAVLVQAGHTVWVEPSAGVGSGFADEDYRRAGATIASGKDEVFAKAEMIVKVKEPLLSECHLFRPGQVVFTYLHLASLPDLTKALLERKVWAIAYETTEAKDGSLPMLRPMSEIAGRMSVQVGAQYLEKLRGGRGVLLAGVPGVEPGHVAILGAGVVGASATRIAVGLGAQVTVINLDLDRLRYLDDLYGGRIVTRAAHPAAIEEAVCGADLVIGAVLVPGAKAPKLVSRTLLKKMKPGSVVVDVSVDQGGCFETTRPTTHSDPTYVVDGVIHYCVANMPGIVPRTSTFALTNATLPYIVRLASDGVERTIRSDPGLAKGVNLKDGQVTCRGVAEAHGLRFTPLL</sequence>
<dbReference type="SUPFAM" id="SSF51735">
    <property type="entry name" value="NAD(P)-binding Rossmann-fold domains"/>
    <property type="match status" value="1"/>
</dbReference>
<evidence type="ECO:0000256" key="3">
    <source>
        <dbReference type="ARBA" id="ARBA00023002"/>
    </source>
</evidence>
<evidence type="ECO:0000259" key="10">
    <source>
        <dbReference type="SMART" id="SM01003"/>
    </source>
</evidence>
<keyword evidence="3 5" id="KW-0560">Oxidoreductase</keyword>
<dbReference type="SMART" id="SM01002">
    <property type="entry name" value="AlaDh_PNT_C"/>
    <property type="match status" value="1"/>
</dbReference>
<feature type="binding site" evidence="8">
    <location>
        <begin position="239"/>
        <end position="240"/>
    </location>
    <ligand>
        <name>NAD(+)</name>
        <dbReference type="ChEBI" id="CHEBI:57540"/>
    </ligand>
</feature>
<dbReference type="InterPro" id="IPR007698">
    <property type="entry name" value="AlaDH/PNT_NAD(H)-bd"/>
</dbReference>
<gene>
    <name evidence="11" type="primary">ald</name>
    <name evidence="11" type="ORF">NITMOv2_1139</name>
</gene>
<evidence type="ECO:0000256" key="6">
    <source>
        <dbReference type="PIRSR" id="PIRSR000183-1"/>
    </source>
</evidence>
<organism evidence="11 12">
    <name type="scientific">Nitrospira moscoviensis</name>
    <dbReference type="NCBI Taxonomy" id="42253"/>
    <lineage>
        <taxon>Bacteria</taxon>
        <taxon>Pseudomonadati</taxon>
        <taxon>Nitrospirota</taxon>
        <taxon>Nitrospiria</taxon>
        <taxon>Nitrospirales</taxon>
        <taxon>Nitrospiraceae</taxon>
        <taxon>Nitrospira</taxon>
    </lineage>
</organism>
<evidence type="ECO:0000256" key="1">
    <source>
        <dbReference type="ARBA" id="ARBA00005689"/>
    </source>
</evidence>
<comment type="catalytic activity">
    <reaction evidence="5">
        <text>L-alanine + NAD(+) + H2O = pyruvate + NH4(+) + NADH + H(+)</text>
        <dbReference type="Rhea" id="RHEA:18405"/>
        <dbReference type="ChEBI" id="CHEBI:15361"/>
        <dbReference type="ChEBI" id="CHEBI:15377"/>
        <dbReference type="ChEBI" id="CHEBI:15378"/>
        <dbReference type="ChEBI" id="CHEBI:28938"/>
        <dbReference type="ChEBI" id="CHEBI:57540"/>
        <dbReference type="ChEBI" id="CHEBI:57945"/>
        <dbReference type="ChEBI" id="CHEBI:57972"/>
        <dbReference type="EC" id="1.4.1.1"/>
    </reaction>
</comment>
<dbReference type="Gene3D" id="3.40.50.720">
    <property type="entry name" value="NAD(P)-binding Rossmann-like Domain"/>
    <property type="match status" value="2"/>
</dbReference>
<feature type="active site" description="Proton donor/acceptor" evidence="6">
    <location>
        <position position="270"/>
    </location>
</feature>
<dbReference type="OrthoDB" id="9804592at2"/>
<accession>A0A0K2G9F4</accession>
<name>A0A0K2G9F4_NITMO</name>
<dbReference type="CDD" id="cd05305">
    <property type="entry name" value="L-AlaDH"/>
    <property type="match status" value="1"/>
</dbReference>
<feature type="domain" description="Alanine dehydrogenase/pyridine nucleotide transhydrogenase NAD(H)-binding" evidence="9">
    <location>
        <begin position="149"/>
        <end position="297"/>
    </location>
</feature>
<dbReference type="NCBIfam" id="TIGR00518">
    <property type="entry name" value="alaDH"/>
    <property type="match status" value="1"/>
</dbReference>
<feature type="binding site" evidence="7">
    <location>
        <position position="75"/>
    </location>
    <ligand>
        <name>substrate</name>
    </ligand>
</feature>
<dbReference type="RefSeq" id="WP_053378892.1">
    <property type="nucleotide sequence ID" value="NZ_CP011801.1"/>
</dbReference>
<dbReference type="PANTHER" id="PTHR42795:SF1">
    <property type="entry name" value="ALANINE DEHYDROGENASE"/>
    <property type="match status" value="1"/>
</dbReference>
<keyword evidence="12" id="KW-1185">Reference proteome</keyword>
<dbReference type="PANTHER" id="PTHR42795">
    <property type="entry name" value="ALANINE DEHYDROGENASE"/>
    <property type="match status" value="1"/>
</dbReference>
<dbReference type="InterPro" id="IPR007886">
    <property type="entry name" value="AlaDH/PNT_N"/>
</dbReference>
<dbReference type="EC" id="1.4.1.1" evidence="2 5"/>
<evidence type="ECO:0000256" key="8">
    <source>
        <dbReference type="PIRSR" id="PIRSR000183-3"/>
    </source>
</evidence>
<evidence type="ECO:0000256" key="5">
    <source>
        <dbReference type="PIRNR" id="PIRNR000183"/>
    </source>
</evidence>
<dbReference type="Pfam" id="PF05222">
    <property type="entry name" value="AlaDh_PNT_N"/>
    <property type="match status" value="1"/>
</dbReference>
<dbReference type="InterPro" id="IPR036291">
    <property type="entry name" value="NAD(P)-bd_dom_sf"/>
</dbReference>
<evidence type="ECO:0000259" key="9">
    <source>
        <dbReference type="SMART" id="SM01002"/>
    </source>
</evidence>
<dbReference type="EMBL" id="CP011801">
    <property type="protein sequence ID" value="ALA57570.1"/>
    <property type="molecule type" value="Genomic_DNA"/>
</dbReference>
<evidence type="ECO:0000256" key="7">
    <source>
        <dbReference type="PIRSR" id="PIRSR000183-2"/>
    </source>
</evidence>
<feature type="active site" description="Proton donor/acceptor" evidence="6">
    <location>
        <position position="96"/>
    </location>
</feature>
<keyword evidence="8" id="KW-0547">Nucleotide-binding</keyword>
<evidence type="ECO:0000256" key="2">
    <source>
        <dbReference type="ARBA" id="ARBA00012897"/>
    </source>
</evidence>
<evidence type="ECO:0000256" key="4">
    <source>
        <dbReference type="ARBA" id="ARBA00023027"/>
    </source>
</evidence>